<keyword evidence="11" id="KW-1185">Reference proteome</keyword>
<sequence>MILLVDDNPAILEALSLLLEIHGYEVCTASGPESALKRVQSQEIHLVISDMNFQSETTSGREGRQLFYQLRELNPNLPIILMTAWANLEMAVELVKSGAADYLSKPWEDQKLLIAVQNLLSLGELSTENQRLQHVESRRLAMKFSTEANYDLCNTVFLSPMMQRVVDMAVHVAPADVPVLITGPNGAGKEKIAEIIQANSRRKSQPFIKVNVGALPADLLEAELFGAEKGAFTGSDKRRVGRFEAANGGTLFLDEMGNLSLEGQHKLLRVLQSGEFERVGSSQTQKVDVRIIAATNENLPKAIAEQRFREDLYYRLNVIELNVPPLKDRPEDILPLAEFFLSQSSSAPKGASEKSSVNAPAKSLSRQAILKMEAYHWPGNVRELHNCIQRACLLSQANEISSEDLGLTLLESPSFCVDGITREEASHNSLKRSSDNAASSNLHLSSGHSPSKDLLFKGNLAKGNSPKVNSAKGKCSKEEKQDVTLEDIQHALDQNGGVVARAARQLGISRQALYRRLAKYEGESE</sequence>
<dbReference type="InterPro" id="IPR001789">
    <property type="entry name" value="Sig_transdc_resp-reg_receiver"/>
</dbReference>
<evidence type="ECO:0000256" key="7">
    <source>
        <dbReference type="SAM" id="MobiDB-lite"/>
    </source>
</evidence>
<keyword evidence="5" id="KW-0804">Transcription</keyword>
<dbReference type="SUPFAM" id="SSF52172">
    <property type="entry name" value="CheY-like"/>
    <property type="match status" value="1"/>
</dbReference>
<evidence type="ECO:0000313" key="10">
    <source>
        <dbReference type="EMBL" id="GLS25659.1"/>
    </source>
</evidence>
<feature type="domain" description="Sigma-54 factor interaction" evidence="8">
    <location>
        <begin position="155"/>
        <end position="393"/>
    </location>
</feature>
<evidence type="ECO:0000256" key="6">
    <source>
        <dbReference type="PROSITE-ProRule" id="PRU00169"/>
    </source>
</evidence>
<keyword evidence="2" id="KW-0067">ATP-binding</keyword>
<dbReference type="InterPro" id="IPR025943">
    <property type="entry name" value="Sigma_54_int_dom_ATP-bd_2"/>
</dbReference>
<feature type="modified residue" description="4-aspartylphosphate" evidence="6">
    <location>
        <position position="50"/>
    </location>
</feature>
<dbReference type="InterPro" id="IPR002197">
    <property type="entry name" value="HTH_Fis"/>
</dbReference>
<keyword evidence="4" id="KW-0238">DNA-binding</keyword>
<dbReference type="PROSITE" id="PS00688">
    <property type="entry name" value="SIGMA54_INTERACT_3"/>
    <property type="match status" value="1"/>
</dbReference>
<dbReference type="InterPro" id="IPR011006">
    <property type="entry name" value="CheY-like_superfamily"/>
</dbReference>
<dbReference type="AlphaFoldDB" id="A0AA37T4N7"/>
<dbReference type="SUPFAM" id="SSF46689">
    <property type="entry name" value="Homeodomain-like"/>
    <property type="match status" value="1"/>
</dbReference>
<dbReference type="PANTHER" id="PTHR32071:SF86">
    <property type="entry name" value="TWO COMPONENT SIGNAL TRANSDUCTION SYSTEM SIGMA54-DEPENDENT RESPONSE REGULATOR FIS FAMILY"/>
    <property type="match status" value="1"/>
</dbReference>
<dbReference type="Gene3D" id="3.40.50.300">
    <property type="entry name" value="P-loop containing nucleotide triphosphate hydrolases"/>
    <property type="match status" value="1"/>
</dbReference>
<evidence type="ECO:0000256" key="5">
    <source>
        <dbReference type="ARBA" id="ARBA00023163"/>
    </source>
</evidence>
<dbReference type="Pfam" id="PF00158">
    <property type="entry name" value="Sigma54_activat"/>
    <property type="match status" value="1"/>
</dbReference>
<dbReference type="Pfam" id="PF00072">
    <property type="entry name" value="Response_reg"/>
    <property type="match status" value="1"/>
</dbReference>
<reference evidence="10 11" key="1">
    <citation type="journal article" date="2014" name="Int. J. Syst. Evol. Microbiol.">
        <title>Complete genome sequence of Corynebacterium casei LMG S-19264T (=DSM 44701T), isolated from a smear-ripened cheese.</title>
        <authorList>
            <consortium name="US DOE Joint Genome Institute (JGI-PGF)"/>
            <person name="Walter F."/>
            <person name="Albersmeier A."/>
            <person name="Kalinowski J."/>
            <person name="Ruckert C."/>
        </authorList>
    </citation>
    <scope>NUCLEOTIDE SEQUENCE [LARGE SCALE GENOMIC DNA]</scope>
    <source>
        <strain evidence="10 11">NBRC 110095</strain>
    </source>
</reference>
<proteinExistence type="predicted"/>
<dbReference type="Gene3D" id="3.40.50.2300">
    <property type="match status" value="1"/>
</dbReference>
<dbReference type="Pfam" id="PF02954">
    <property type="entry name" value="HTH_8"/>
    <property type="match status" value="1"/>
</dbReference>
<dbReference type="InterPro" id="IPR002078">
    <property type="entry name" value="Sigma_54_int"/>
</dbReference>
<evidence type="ECO:0000256" key="3">
    <source>
        <dbReference type="ARBA" id="ARBA00023015"/>
    </source>
</evidence>
<dbReference type="SMART" id="SM00448">
    <property type="entry name" value="REC"/>
    <property type="match status" value="1"/>
</dbReference>
<dbReference type="InterPro" id="IPR003593">
    <property type="entry name" value="AAA+_ATPase"/>
</dbReference>
<dbReference type="GO" id="GO:0043565">
    <property type="term" value="F:sequence-specific DNA binding"/>
    <property type="evidence" value="ECO:0007669"/>
    <property type="project" value="InterPro"/>
</dbReference>
<feature type="domain" description="Response regulatory" evidence="9">
    <location>
        <begin position="1"/>
        <end position="120"/>
    </location>
</feature>
<dbReference type="SUPFAM" id="SSF52540">
    <property type="entry name" value="P-loop containing nucleoside triphosphate hydrolases"/>
    <property type="match status" value="1"/>
</dbReference>
<dbReference type="GO" id="GO:0006355">
    <property type="term" value="P:regulation of DNA-templated transcription"/>
    <property type="evidence" value="ECO:0007669"/>
    <property type="project" value="InterPro"/>
</dbReference>
<dbReference type="FunFam" id="3.40.50.300:FF:000006">
    <property type="entry name" value="DNA-binding transcriptional regulator NtrC"/>
    <property type="match status" value="1"/>
</dbReference>
<protein>
    <submittedName>
        <fullName evidence="10">Sigma-54-dependent Fis family transcriptional regulator</fullName>
    </submittedName>
</protein>
<feature type="compositionally biased region" description="Polar residues" evidence="7">
    <location>
        <begin position="435"/>
        <end position="449"/>
    </location>
</feature>
<organism evidence="10 11">
    <name type="scientific">Marinibactrum halimedae</name>
    <dbReference type="NCBI Taxonomy" id="1444977"/>
    <lineage>
        <taxon>Bacteria</taxon>
        <taxon>Pseudomonadati</taxon>
        <taxon>Pseudomonadota</taxon>
        <taxon>Gammaproteobacteria</taxon>
        <taxon>Cellvibrionales</taxon>
        <taxon>Cellvibrionaceae</taxon>
        <taxon>Marinibactrum</taxon>
    </lineage>
</organism>
<dbReference type="PROSITE" id="PS00676">
    <property type="entry name" value="SIGMA54_INTERACT_2"/>
    <property type="match status" value="1"/>
</dbReference>
<dbReference type="PANTHER" id="PTHR32071">
    <property type="entry name" value="TRANSCRIPTIONAL REGULATORY PROTEIN"/>
    <property type="match status" value="1"/>
</dbReference>
<dbReference type="EMBL" id="BSPD01000033">
    <property type="protein sequence ID" value="GLS25659.1"/>
    <property type="molecule type" value="Genomic_DNA"/>
</dbReference>
<feature type="region of interest" description="Disordered" evidence="7">
    <location>
        <begin position="427"/>
        <end position="476"/>
    </location>
</feature>
<dbReference type="PRINTS" id="PR01590">
    <property type="entry name" value="HTHFIS"/>
</dbReference>
<comment type="caution">
    <text evidence="10">The sequence shown here is derived from an EMBL/GenBank/DDBJ whole genome shotgun (WGS) entry which is preliminary data.</text>
</comment>
<accession>A0AA37T4N7</accession>
<dbReference type="Proteomes" id="UP001156870">
    <property type="component" value="Unassembled WGS sequence"/>
</dbReference>
<dbReference type="Gene3D" id="1.10.10.60">
    <property type="entry name" value="Homeodomain-like"/>
    <property type="match status" value="1"/>
</dbReference>
<dbReference type="InterPro" id="IPR027417">
    <property type="entry name" value="P-loop_NTPase"/>
</dbReference>
<evidence type="ECO:0000259" key="9">
    <source>
        <dbReference type="PROSITE" id="PS50110"/>
    </source>
</evidence>
<keyword evidence="6" id="KW-0597">Phosphoprotein</keyword>
<dbReference type="RefSeq" id="WP_232594222.1">
    <property type="nucleotide sequence ID" value="NZ_BSPD01000033.1"/>
</dbReference>
<evidence type="ECO:0000259" key="8">
    <source>
        <dbReference type="PROSITE" id="PS50045"/>
    </source>
</evidence>
<name>A0AA37T4N7_9GAMM</name>
<dbReference type="InterPro" id="IPR009057">
    <property type="entry name" value="Homeodomain-like_sf"/>
</dbReference>
<dbReference type="GO" id="GO:0005524">
    <property type="term" value="F:ATP binding"/>
    <property type="evidence" value="ECO:0007669"/>
    <property type="project" value="UniProtKB-KW"/>
</dbReference>
<dbReference type="SMART" id="SM00382">
    <property type="entry name" value="AAA"/>
    <property type="match status" value="1"/>
</dbReference>
<dbReference type="PROSITE" id="PS50110">
    <property type="entry name" value="RESPONSE_REGULATORY"/>
    <property type="match status" value="1"/>
</dbReference>
<dbReference type="Pfam" id="PF25601">
    <property type="entry name" value="AAA_lid_14"/>
    <property type="match status" value="1"/>
</dbReference>
<evidence type="ECO:0000256" key="1">
    <source>
        <dbReference type="ARBA" id="ARBA00022741"/>
    </source>
</evidence>
<evidence type="ECO:0000256" key="2">
    <source>
        <dbReference type="ARBA" id="ARBA00022840"/>
    </source>
</evidence>
<dbReference type="CDD" id="cd00009">
    <property type="entry name" value="AAA"/>
    <property type="match status" value="1"/>
</dbReference>
<dbReference type="GO" id="GO:0000160">
    <property type="term" value="P:phosphorelay signal transduction system"/>
    <property type="evidence" value="ECO:0007669"/>
    <property type="project" value="InterPro"/>
</dbReference>
<dbReference type="InterPro" id="IPR058031">
    <property type="entry name" value="AAA_lid_NorR"/>
</dbReference>
<evidence type="ECO:0000313" key="11">
    <source>
        <dbReference type="Proteomes" id="UP001156870"/>
    </source>
</evidence>
<keyword evidence="1" id="KW-0547">Nucleotide-binding</keyword>
<dbReference type="PROSITE" id="PS50045">
    <property type="entry name" value="SIGMA54_INTERACT_4"/>
    <property type="match status" value="1"/>
</dbReference>
<keyword evidence="3" id="KW-0805">Transcription regulation</keyword>
<dbReference type="Gene3D" id="1.10.8.60">
    <property type="match status" value="1"/>
</dbReference>
<dbReference type="InterPro" id="IPR025944">
    <property type="entry name" value="Sigma_54_int_dom_CS"/>
</dbReference>
<gene>
    <name evidence="10" type="ORF">GCM10007877_13730</name>
</gene>
<evidence type="ECO:0000256" key="4">
    <source>
        <dbReference type="ARBA" id="ARBA00023125"/>
    </source>
</evidence>